<accession>A0ABQ6I4Y6</accession>
<evidence type="ECO:0000313" key="2">
    <source>
        <dbReference type="EMBL" id="GMA25796.1"/>
    </source>
</evidence>
<feature type="compositionally biased region" description="Gly residues" evidence="1">
    <location>
        <begin position="87"/>
        <end position="97"/>
    </location>
</feature>
<evidence type="ECO:0000256" key="1">
    <source>
        <dbReference type="SAM" id="MobiDB-lite"/>
    </source>
</evidence>
<comment type="caution">
    <text evidence="2">The sequence shown here is derived from an EMBL/GenBank/DDBJ whole genome shotgun (WGS) entry which is preliminary data.</text>
</comment>
<dbReference type="EMBL" id="BSUK01000001">
    <property type="protein sequence ID" value="GMA25796.1"/>
    <property type="molecule type" value="Genomic_DNA"/>
</dbReference>
<keyword evidence="3" id="KW-1185">Reference proteome</keyword>
<feature type="region of interest" description="Disordered" evidence="1">
    <location>
        <begin position="77"/>
        <end position="97"/>
    </location>
</feature>
<protein>
    <submittedName>
        <fullName evidence="2">Uncharacterized protein</fullName>
    </submittedName>
</protein>
<proteinExistence type="predicted"/>
<gene>
    <name evidence="2" type="ORF">GCM10025864_35550</name>
</gene>
<evidence type="ECO:0000313" key="3">
    <source>
        <dbReference type="Proteomes" id="UP001157091"/>
    </source>
</evidence>
<reference evidence="3" key="1">
    <citation type="journal article" date="2019" name="Int. J. Syst. Evol. Microbiol.">
        <title>The Global Catalogue of Microorganisms (GCM) 10K type strain sequencing project: providing services to taxonomists for standard genome sequencing and annotation.</title>
        <authorList>
            <consortium name="The Broad Institute Genomics Platform"/>
            <consortium name="The Broad Institute Genome Sequencing Center for Infectious Disease"/>
            <person name="Wu L."/>
            <person name="Ma J."/>
        </authorList>
    </citation>
    <scope>NUCLEOTIDE SEQUENCE [LARGE SCALE GENOMIC DNA]</scope>
    <source>
        <strain evidence="3">NBRC 106348</strain>
    </source>
</reference>
<organism evidence="2 3">
    <name type="scientific">Luteimicrobium album</name>
    <dbReference type="NCBI Taxonomy" id="1054550"/>
    <lineage>
        <taxon>Bacteria</taxon>
        <taxon>Bacillati</taxon>
        <taxon>Actinomycetota</taxon>
        <taxon>Actinomycetes</taxon>
        <taxon>Micrococcales</taxon>
        <taxon>Luteimicrobium</taxon>
    </lineage>
</organism>
<feature type="region of interest" description="Disordered" evidence="1">
    <location>
        <begin position="1"/>
        <end position="23"/>
    </location>
</feature>
<dbReference type="Proteomes" id="UP001157091">
    <property type="component" value="Unassembled WGS sequence"/>
</dbReference>
<sequence length="97" mass="9863">MARAPDDGEGDTGAMAGDPSSTRPTEAVVAAFLDTVAPLRGPHRLGTGCVYLKDLDDVDLDVLAEIVRRSYATLTAGPTFGRRLSGPGAGPPGGTVP</sequence>
<name>A0ABQ6I4Y6_9MICO</name>